<sequence length="96" mass="10881">MSHLGPFTTEDSTLLTTRQSEIAAFSSPTTSTQRVQWPENETRTVLALCCKNTDATNPQIANEYLNTYLMPGATWKPDYKTVLYKVQNLRRAPAER</sequence>
<dbReference type="Proteomes" id="UP001212841">
    <property type="component" value="Unassembled WGS sequence"/>
</dbReference>
<gene>
    <name evidence="1" type="ORF">HK097_002159</name>
</gene>
<accession>A0AAD5S5Y6</accession>
<dbReference type="AlphaFoldDB" id="A0AAD5S5Y6"/>
<proteinExistence type="predicted"/>
<keyword evidence="2" id="KW-1185">Reference proteome</keyword>
<evidence type="ECO:0000313" key="2">
    <source>
        <dbReference type="Proteomes" id="UP001212841"/>
    </source>
</evidence>
<feature type="non-terminal residue" evidence="1">
    <location>
        <position position="1"/>
    </location>
</feature>
<name>A0AAD5S5Y6_9FUNG</name>
<organism evidence="1 2">
    <name type="scientific">Rhizophlyctis rosea</name>
    <dbReference type="NCBI Taxonomy" id="64517"/>
    <lineage>
        <taxon>Eukaryota</taxon>
        <taxon>Fungi</taxon>
        <taxon>Fungi incertae sedis</taxon>
        <taxon>Chytridiomycota</taxon>
        <taxon>Chytridiomycota incertae sedis</taxon>
        <taxon>Chytridiomycetes</taxon>
        <taxon>Rhizophlyctidales</taxon>
        <taxon>Rhizophlyctidaceae</taxon>
        <taxon>Rhizophlyctis</taxon>
    </lineage>
</organism>
<protein>
    <submittedName>
        <fullName evidence="1">Uncharacterized protein</fullName>
    </submittedName>
</protein>
<comment type="caution">
    <text evidence="1">The sequence shown here is derived from an EMBL/GenBank/DDBJ whole genome shotgun (WGS) entry which is preliminary data.</text>
</comment>
<evidence type="ECO:0000313" key="1">
    <source>
        <dbReference type="EMBL" id="KAJ3041885.1"/>
    </source>
</evidence>
<dbReference type="EMBL" id="JADGJD010001457">
    <property type="protein sequence ID" value="KAJ3041885.1"/>
    <property type="molecule type" value="Genomic_DNA"/>
</dbReference>
<reference evidence="1" key="1">
    <citation type="submission" date="2020-05" db="EMBL/GenBank/DDBJ databases">
        <title>Phylogenomic resolution of chytrid fungi.</title>
        <authorList>
            <person name="Stajich J.E."/>
            <person name="Amses K."/>
            <person name="Simmons R."/>
            <person name="Seto K."/>
            <person name="Myers J."/>
            <person name="Bonds A."/>
            <person name="Quandt C.A."/>
            <person name="Barry K."/>
            <person name="Liu P."/>
            <person name="Grigoriev I."/>
            <person name="Longcore J.E."/>
            <person name="James T.Y."/>
        </authorList>
    </citation>
    <scope>NUCLEOTIDE SEQUENCE</scope>
    <source>
        <strain evidence="1">JEL0318</strain>
    </source>
</reference>